<evidence type="ECO:0000256" key="3">
    <source>
        <dbReference type="ARBA" id="ARBA00011037"/>
    </source>
</evidence>
<dbReference type="PANTHER" id="PTHR21272:SF3">
    <property type="entry name" value="CATABOLIC 3-DEHYDROQUINASE"/>
    <property type="match status" value="1"/>
</dbReference>
<gene>
    <name evidence="7" type="primary">aroQ</name>
    <name evidence="11" type="ORF">AVDCRST_MAG65-1290</name>
</gene>
<dbReference type="EC" id="4.2.1.10" evidence="5 7"/>
<sequence>MMRERVAVLHGVNLDALDRRPAHLYGDLTFSQLEQQIRRFAHELGLEPQFFQTNHEGEFVEQLHKAADFADALLLNPGAWTHYSWAIRDALEVAGLPAVEVHLSDVGAREEWRRVSVLEGLTVGKVSGRGVGGYRDALEILVGELKP</sequence>
<evidence type="ECO:0000256" key="1">
    <source>
        <dbReference type="ARBA" id="ARBA00001864"/>
    </source>
</evidence>
<feature type="binding site" evidence="7 9">
    <location>
        <position position="113"/>
    </location>
    <ligand>
        <name>substrate</name>
    </ligand>
</feature>
<keyword evidence="6 7" id="KW-0456">Lyase</keyword>
<dbReference type="EMBL" id="CADCVL010000214">
    <property type="protein sequence ID" value="CAA9478270.1"/>
    <property type="molecule type" value="Genomic_DNA"/>
</dbReference>
<dbReference type="GO" id="GO:0019631">
    <property type="term" value="P:quinate catabolic process"/>
    <property type="evidence" value="ECO:0007669"/>
    <property type="project" value="TreeGrafter"/>
</dbReference>
<feature type="active site" description="Proton donor" evidence="7 8">
    <location>
        <position position="102"/>
    </location>
</feature>
<comment type="similarity">
    <text evidence="3 7">Belongs to the type-II 3-dehydroquinase family.</text>
</comment>
<feature type="active site" description="Proton acceptor" evidence="7 8">
    <location>
        <position position="25"/>
    </location>
</feature>
<dbReference type="CDD" id="cd00466">
    <property type="entry name" value="DHQase_II"/>
    <property type="match status" value="1"/>
</dbReference>
<reference evidence="11" key="1">
    <citation type="submission" date="2020-02" db="EMBL/GenBank/DDBJ databases">
        <authorList>
            <person name="Meier V. D."/>
        </authorList>
    </citation>
    <scope>NUCLEOTIDE SEQUENCE</scope>
    <source>
        <strain evidence="11">AVDCRST_MAG65</strain>
    </source>
</reference>
<feature type="binding site" evidence="7 9">
    <location>
        <position position="82"/>
    </location>
    <ligand>
        <name>substrate</name>
    </ligand>
</feature>
<comment type="function">
    <text evidence="7">Catalyzes a trans-dehydration via an enolate intermediate.</text>
</comment>
<feature type="binding site" evidence="7 9">
    <location>
        <begin position="103"/>
        <end position="104"/>
    </location>
    <ligand>
        <name>substrate</name>
    </ligand>
</feature>
<dbReference type="GO" id="GO:0009073">
    <property type="term" value="P:aromatic amino acid family biosynthetic process"/>
    <property type="evidence" value="ECO:0007669"/>
    <property type="project" value="UniProtKB-KW"/>
</dbReference>
<dbReference type="InterPro" id="IPR001874">
    <property type="entry name" value="DHquinase_II"/>
</dbReference>
<dbReference type="NCBIfam" id="NF003807">
    <property type="entry name" value="PRK05395.1-4"/>
    <property type="match status" value="1"/>
</dbReference>
<dbReference type="AlphaFoldDB" id="A0A6J4RP92"/>
<feature type="site" description="Transition state stabilizer" evidence="7 10">
    <location>
        <position position="20"/>
    </location>
</feature>
<evidence type="ECO:0000313" key="11">
    <source>
        <dbReference type="EMBL" id="CAA9478270.1"/>
    </source>
</evidence>
<comment type="catalytic activity">
    <reaction evidence="1 7">
        <text>3-dehydroquinate = 3-dehydroshikimate + H2O</text>
        <dbReference type="Rhea" id="RHEA:21096"/>
        <dbReference type="ChEBI" id="CHEBI:15377"/>
        <dbReference type="ChEBI" id="CHEBI:16630"/>
        <dbReference type="ChEBI" id="CHEBI:32364"/>
        <dbReference type="EC" id="4.2.1.10"/>
    </reaction>
</comment>
<dbReference type="Pfam" id="PF01220">
    <property type="entry name" value="DHquinase_II"/>
    <property type="match status" value="1"/>
</dbReference>
<dbReference type="NCBIfam" id="NF003805">
    <property type="entry name" value="PRK05395.1-2"/>
    <property type="match status" value="1"/>
</dbReference>
<proteinExistence type="inferred from homology"/>
<evidence type="ECO:0000256" key="10">
    <source>
        <dbReference type="PIRSR" id="PIRSR001399-3"/>
    </source>
</evidence>
<dbReference type="PANTHER" id="PTHR21272">
    <property type="entry name" value="CATABOLIC 3-DEHYDROQUINASE"/>
    <property type="match status" value="1"/>
</dbReference>
<evidence type="ECO:0000256" key="2">
    <source>
        <dbReference type="ARBA" id="ARBA00004902"/>
    </source>
</evidence>
<evidence type="ECO:0000256" key="5">
    <source>
        <dbReference type="ARBA" id="ARBA00012060"/>
    </source>
</evidence>
<feature type="binding site" evidence="7 9">
    <location>
        <position position="76"/>
    </location>
    <ligand>
        <name>substrate</name>
    </ligand>
</feature>
<dbReference type="GO" id="GO:0008652">
    <property type="term" value="P:amino acid biosynthetic process"/>
    <property type="evidence" value="ECO:0007669"/>
    <property type="project" value="UniProtKB-KW"/>
</dbReference>
<evidence type="ECO:0000256" key="7">
    <source>
        <dbReference type="HAMAP-Rule" id="MF_00169"/>
    </source>
</evidence>
<evidence type="ECO:0000256" key="6">
    <source>
        <dbReference type="ARBA" id="ARBA00023239"/>
    </source>
</evidence>
<dbReference type="InterPro" id="IPR036441">
    <property type="entry name" value="DHquinase_II_sf"/>
</dbReference>
<dbReference type="UniPathway" id="UPA00053">
    <property type="reaction ID" value="UER00086"/>
</dbReference>
<name>A0A6J4RP92_9ACTN</name>
<dbReference type="PIRSF" id="PIRSF001399">
    <property type="entry name" value="DHquinase_II"/>
    <property type="match status" value="1"/>
</dbReference>
<accession>A0A6J4RP92</accession>
<comment type="subunit">
    <text evidence="4 7">Homododecamer.</text>
</comment>
<keyword evidence="7" id="KW-0057">Aromatic amino acid biosynthesis</keyword>
<comment type="pathway">
    <text evidence="2 7">Metabolic intermediate biosynthesis; chorismate biosynthesis; chorismate from D-erythrose 4-phosphate and phosphoenolpyruvate: step 3/7.</text>
</comment>
<protein>
    <recommendedName>
        <fullName evidence="5 7">3-dehydroquinate dehydratase</fullName>
        <shortName evidence="7">3-dehydroquinase</shortName>
        <ecNumber evidence="5 7">4.2.1.10</ecNumber>
    </recommendedName>
    <alternativeName>
        <fullName evidence="7">Type II DHQase</fullName>
    </alternativeName>
</protein>
<feature type="binding site" evidence="7 9">
    <location>
        <position position="89"/>
    </location>
    <ligand>
        <name>substrate</name>
    </ligand>
</feature>
<evidence type="ECO:0000256" key="9">
    <source>
        <dbReference type="PIRSR" id="PIRSR001399-2"/>
    </source>
</evidence>
<dbReference type="GO" id="GO:0003855">
    <property type="term" value="F:3-dehydroquinate dehydratase activity"/>
    <property type="evidence" value="ECO:0007669"/>
    <property type="project" value="UniProtKB-UniRule"/>
</dbReference>
<dbReference type="SUPFAM" id="SSF52304">
    <property type="entry name" value="Type II 3-dehydroquinate dehydratase"/>
    <property type="match status" value="1"/>
</dbReference>
<organism evidence="11">
    <name type="scientific">uncultured Solirubrobacteraceae bacterium</name>
    <dbReference type="NCBI Taxonomy" id="1162706"/>
    <lineage>
        <taxon>Bacteria</taxon>
        <taxon>Bacillati</taxon>
        <taxon>Actinomycetota</taxon>
        <taxon>Thermoleophilia</taxon>
        <taxon>Solirubrobacterales</taxon>
        <taxon>Solirubrobacteraceae</taxon>
        <taxon>environmental samples</taxon>
    </lineage>
</organism>
<evidence type="ECO:0000256" key="4">
    <source>
        <dbReference type="ARBA" id="ARBA00011193"/>
    </source>
</evidence>
<dbReference type="HAMAP" id="MF_00169">
    <property type="entry name" value="AroQ"/>
    <property type="match status" value="1"/>
</dbReference>
<keyword evidence="7" id="KW-0028">Amino-acid biosynthesis</keyword>
<dbReference type="GO" id="GO:0009423">
    <property type="term" value="P:chorismate biosynthetic process"/>
    <property type="evidence" value="ECO:0007669"/>
    <property type="project" value="UniProtKB-UniRule"/>
</dbReference>
<dbReference type="Gene3D" id="3.40.50.9100">
    <property type="entry name" value="Dehydroquinase, class II"/>
    <property type="match status" value="1"/>
</dbReference>
<evidence type="ECO:0000256" key="8">
    <source>
        <dbReference type="PIRSR" id="PIRSR001399-1"/>
    </source>
</evidence>